<dbReference type="PIRSF" id="PIRSF006429">
    <property type="entry name" value="GOGAT_lg_2"/>
    <property type="match status" value="1"/>
</dbReference>
<dbReference type="AlphaFoldDB" id="A0A5S9ISU1"/>
<dbReference type="KEGG" id="uam:UABAM_05878"/>
<dbReference type="EMBL" id="AP019860">
    <property type="protein sequence ID" value="BBM87469.1"/>
    <property type="molecule type" value="Genomic_DNA"/>
</dbReference>
<dbReference type="PANTHER" id="PTHR43819">
    <property type="entry name" value="ARCHAEAL-TYPE GLUTAMATE SYNTHASE [NADPH]"/>
    <property type="match status" value="1"/>
</dbReference>
<dbReference type="Proteomes" id="UP000326354">
    <property type="component" value="Chromosome"/>
</dbReference>
<dbReference type="PANTHER" id="PTHR43819:SF1">
    <property type="entry name" value="ARCHAEAL-TYPE GLUTAMATE SYNTHASE [NADPH]"/>
    <property type="match status" value="1"/>
</dbReference>
<dbReference type="InterPro" id="IPR027283">
    <property type="entry name" value="YerD"/>
</dbReference>
<reference evidence="4 5" key="1">
    <citation type="submission" date="2019-08" db="EMBL/GenBank/DDBJ databases">
        <title>Complete genome sequence of Candidatus Uab amorphum.</title>
        <authorList>
            <person name="Shiratori T."/>
            <person name="Suzuki S."/>
            <person name="Kakizawa Y."/>
            <person name="Ishida K."/>
        </authorList>
    </citation>
    <scope>NUCLEOTIDE SEQUENCE [LARGE SCALE GENOMIC DNA]</scope>
    <source>
        <strain evidence="4 5">SRT547</strain>
    </source>
</reference>
<sequence length="526" mass="58066">MRREFVIVSFVILAINAVSYFFFPWFLWSLVVFLPIIVIGTWDMLQDKHAILKNFPIAGHFRYWLEMIRPEINQYFIESNQDGVPFSREQRSLVYQRAKKQLDTLPFGTQGDVYSVGYEWVNHSLAAKHNKEKDYRVVIGSDDCKKPYSASIFNISAMSYGSLSKTAVLSLNAGAKIGGFAHNTGEGGISPYHLEHGGDLIWQIGTGYFGCRTSKGDFCEELFAKNSQQDSVKMIEIKLSQGAKPGHGGILPAAKVTEEISKIRNVPMGQDVLSPPGHKAFHSPMGLLEFVKKLRELSGGKPVGFKLCLGRRSEFLAICKAMVESGITPDFITVDGGEGGTGAAPLEFSNHIGCPLREAQIFVHNALVGFGVRDKIKLVVSGKVISGFDIISRIAVGADLCYSARGMMLALGCIQALRCNSNDCPSGVATQKARFYKGVVVADKKERVANYHKGTIHGVGEILGAMGLEDPSELKPYHLVRRVAFNEIRHYGELYEYLQKGDLLGDNIPDSYKDAYERAQVNSFAV</sequence>
<dbReference type="RefSeq" id="WP_151971486.1">
    <property type="nucleotide sequence ID" value="NZ_AP019860.1"/>
</dbReference>
<dbReference type="InterPro" id="IPR002932">
    <property type="entry name" value="Glu_synthdom"/>
</dbReference>
<evidence type="ECO:0000313" key="4">
    <source>
        <dbReference type="EMBL" id="BBM87469.1"/>
    </source>
</evidence>
<dbReference type="InterPro" id="IPR013785">
    <property type="entry name" value="Aldolase_TIM"/>
</dbReference>
<dbReference type="Pfam" id="PF01645">
    <property type="entry name" value="Glu_synthase"/>
    <property type="match status" value="1"/>
</dbReference>
<protein>
    <submittedName>
        <fullName evidence="4">FMN-binding glutamate synthase family protein</fullName>
    </submittedName>
</protein>
<feature type="domain" description="Glutamate synthase" evidence="3">
    <location>
        <begin position="138"/>
        <end position="468"/>
    </location>
</feature>
<dbReference type="OrthoDB" id="9758182at2"/>
<accession>A0A5S9ISU1</accession>
<gene>
    <name evidence="4" type="ORF">UABAM_05878</name>
</gene>
<dbReference type="Gene3D" id="3.20.20.70">
    <property type="entry name" value="Aldolase class I"/>
    <property type="match status" value="1"/>
</dbReference>
<proteinExistence type="inferred from homology"/>
<name>A0A5S9ISU1_UABAM</name>
<comment type="similarity">
    <text evidence="1 2">Belongs to the glutamate synthase family.</text>
</comment>
<keyword evidence="5" id="KW-1185">Reference proteome</keyword>
<dbReference type="InterPro" id="IPR024188">
    <property type="entry name" value="GltB"/>
</dbReference>
<evidence type="ECO:0000259" key="3">
    <source>
        <dbReference type="Pfam" id="PF01645"/>
    </source>
</evidence>
<dbReference type="GO" id="GO:0015930">
    <property type="term" value="F:glutamate synthase activity"/>
    <property type="evidence" value="ECO:0007669"/>
    <property type="project" value="InterPro"/>
</dbReference>
<evidence type="ECO:0000313" key="5">
    <source>
        <dbReference type="Proteomes" id="UP000326354"/>
    </source>
</evidence>
<evidence type="ECO:0000256" key="1">
    <source>
        <dbReference type="ARBA" id="ARBA00009716"/>
    </source>
</evidence>
<dbReference type="SUPFAM" id="SSF51395">
    <property type="entry name" value="FMN-linked oxidoreductases"/>
    <property type="match status" value="1"/>
</dbReference>
<dbReference type="GO" id="GO:0006537">
    <property type="term" value="P:glutamate biosynthetic process"/>
    <property type="evidence" value="ECO:0007669"/>
    <property type="project" value="InterPro"/>
</dbReference>
<dbReference type="CDD" id="cd02808">
    <property type="entry name" value="GltS_FMN"/>
    <property type="match status" value="1"/>
</dbReference>
<dbReference type="PIRSF" id="PIRSF500060">
    <property type="entry name" value="UCP500060"/>
    <property type="match status" value="1"/>
</dbReference>
<organism evidence="4 5">
    <name type="scientific">Uabimicrobium amorphum</name>
    <dbReference type="NCBI Taxonomy" id="2596890"/>
    <lineage>
        <taxon>Bacteria</taxon>
        <taxon>Pseudomonadati</taxon>
        <taxon>Planctomycetota</taxon>
        <taxon>Candidatus Uabimicrobiia</taxon>
        <taxon>Candidatus Uabimicrobiales</taxon>
        <taxon>Candidatus Uabimicrobiaceae</taxon>
        <taxon>Candidatus Uabimicrobium</taxon>
    </lineage>
</organism>
<evidence type="ECO:0000256" key="2">
    <source>
        <dbReference type="PIRNR" id="PIRNR006429"/>
    </source>
</evidence>